<proteinExistence type="predicted"/>
<keyword evidence="1" id="KW-0812">Transmembrane</keyword>
<reference evidence="3" key="2">
    <citation type="submission" date="2015-01" db="EMBL/GenBank/DDBJ databases">
        <title>Evolutionary Origins and Diversification of the Mycorrhizal Mutualists.</title>
        <authorList>
            <consortium name="DOE Joint Genome Institute"/>
            <consortium name="Mycorrhizal Genomics Consortium"/>
            <person name="Kohler A."/>
            <person name="Kuo A."/>
            <person name="Nagy L.G."/>
            <person name="Floudas D."/>
            <person name="Copeland A."/>
            <person name="Barry K.W."/>
            <person name="Cichocki N."/>
            <person name="Veneault-Fourrey C."/>
            <person name="LaButti K."/>
            <person name="Lindquist E.A."/>
            <person name="Lipzen A."/>
            <person name="Lundell T."/>
            <person name="Morin E."/>
            <person name="Murat C."/>
            <person name="Riley R."/>
            <person name="Ohm R."/>
            <person name="Sun H."/>
            <person name="Tunlid A."/>
            <person name="Henrissat B."/>
            <person name="Grigoriev I.V."/>
            <person name="Hibbett D.S."/>
            <person name="Martin F."/>
        </authorList>
    </citation>
    <scope>NUCLEOTIDE SEQUENCE [LARGE SCALE GENOMIC DNA]</scope>
    <source>
        <strain evidence="3">Foug A</strain>
    </source>
</reference>
<keyword evidence="3" id="KW-1185">Reference proteome</keyword>
<keyword evidence="1" id="KW-0472">Membrane</keyword>
<feature type="transmembrane region" description="Helical" evidence="1">
    <location>
        <begin position="25"/>
        <end position="48"/>
    </location>
</feature>
<sequence length="170" mass="19564">MAPHWLYFIHGRGNIPEKSWRVTSFYVYIRCTYRILHIFFALTLFFFWSSHAHIRGKCGLGHSHVGGVLGPGLRCDPLALWPPLRRTLFPSPFQVPFKVENPYLLPYTPCHFQRSNTATREGMSRKCCSVAFSNLTPRSFFLVPQGGYVPSNNFNGEVFDIKLTCNLFQT</sequence>
<dbReference type="AlphaFoldDB" id="A0A0C2ZP47"/>
<evidence type="ECO:0000256" key="1">
    <source>
        <dbReference type="SAM" id="Phobius"/>
    </source>
</evidence>
<evidence type="ECO:0000313" key="3">
    <source>
        <dbReference type="Proteomes" id="UP000053989"/>
    </source>
</evidence>
<dbReference type="HOGENOM" id="CLU_1571560_0_0_1"/>
<organism evidence="2 3">
    <name type="scientific">Scleroderma citrinum Foug A</name>
    <dbReference type="NCBI Taxonomy" id="1036808"/>
    <lineage>
        <taxon>Eukaryota</taxon>
        <taxon>Fungi</taxon>
        <taxon>Dikarya</taxon>
        <taxon>Basidiomycota</taxon>
        <taxon>Agaricomycotina</taxon>
        <taxon>Agaricomycetes</taxon>
        <taxon>Agaricomycetidae</taxon>
        <taxon>Boletales</taxon>
        <taxon>Sclerodermatineae</taxon>
        <taxon>Sclerodermataceae</taxon>
        <taxon>Scleroderma</taxon>
    </lineage>
</organism>
<accession>A0A0C2ZP47</accession>
<dbReference type="InParanoid" id="A0A0C2ZP47"/>
<gene>
    <name evidence="2" type="ORF">SCLCIDRAFT_753545</name>
</gene>
<keyword evidence="1" id="KW-1133">Transmembrane helix</keyword>
<dbReference type="Proteomes" id="UP000053989">
    <property type="component" value="Unassembled WGS sequence"/>
</dbReference>
<dbReference type="EMBL" id="KN822035">
    <property type="protein sequence ID" value="KIM63338.1"/>
    <property type="molecule type" value="Genomic_DNA"/>
</dbReference>
<protein>
    <submittedName>
        <fullName evidence="2">Uncharacterized protein</fullName>
    </submittedName>
</protein>
<evidence type="ECO:0000313" key="2">
    <source>
        <dbReference type="EMBL" id="KIM63338.1"/>
    </source>
</evidence>
<reference evidence="2 3" key="1">
    <citation type="submission" date="2014-04" db="EMBL/GenBank/DDBJ databases">
        <authorList>
            <consortium name="DOE Joint Genome Institute"/>
            <person name="Kuo A."/>
            <person name="Kohler A."/>
            <person name="Nagy L.G."/>
            <person name="Floudas D."/>
            <person name="Copeland A."/>
            <person name="Barry K.W."/>
            <person name="Cichocki N."/>
            <person name="Veneault-Fourrey C."/>
            <person name="LaButti K."/>
            <person name="Lindquist E.A."/>
            <person name="Lipzen A."/>
            <person name="Lundell T."/>
            <person name="Morin E."/>
            <person name="Murat C."/>
            <person name="Sun H."/>
            <person name="Tunlid A."/>
            <person name="Henrissat B."/>
            <person name="Grigoriev I.V."/>
            <person name="Hibbett D.S."/>
            <person name="Martin F."/>
            <person name="Nordberg H.P."/>
            <person name="Cantor M.N."/>
            <person name="Hua S.X."/>
        </authorList>
    </citation>
    <scope>NUCLEOTIDE SEQUENCE [LARGE SCALE GENOMIC DNA]</scope>
    <source>
        <strain evidence="2 3">Foug A</strain>
    </source>
</reference>
<name>A0A0C2ZP47_9AGAM</name>